<proteinExistence type="predicted"/>
<evidence type="ECO:0000313" key="2">
    <source>
        <dbReference type="Proteomes" id="UP001434883"/>
    </source>
</evidence>
<evidence type="ECO:0000313" key="1">
    <source>
        <dbReference type="EMBL" id="MEQ2208031.1"/>
    </source>
</evidence>
<dbReference type="EMBL" id="JAHRIN010047354">
    <property type="protein sequence ID" value="MEQ2208031.1"/>
    <property type="molecule type" value="Genomic_DNA"/>
</dbReference>
<accession>A0ABV0RJ82</accession>
<protein>
    <submittedName>
        <fullName evidence="1">Uncharacterized protein</fullName>
    </submittedName>
</protein>
<sequence>MTHKYPLSAAPTVLKRAQLRVSSFYVNISVSERDPRRRERSLNDEEEGGVAFTDVRPSAARYTEVCGSLSLSLFQPLYLLGEENPRDTFGCNHVTSPVPCHESII</sequence>
<organism evidence="1 2">
    <name type="scientific">Xenoophorus captivus</name>
    <dbReference type="NCBI Taxonomy" id="1517983"/>
    <lineage>
        <taxon>Eukaryota</taxon>
        <taxon>Metazoa</taxon>
        <taxon>Chordata</taxon>
        <taxon>Craniata</taxon>
        <taxon>Vertebrata</taxon>
        <taxon>Euteleostomi</taxon>
        <taxon>Actinopterygii</taxon>
        <taxon>Neopterygii</taxon>
        <taxon>Teleostei</taxon>
        <taxon>Neoteleostei</taxon>
        <taxon>Acanthomorphata</taxon>
        <taxon>Ovalentaria</taxon>
        <taxon>Atherinomorphae</taxon>
        <taxon>Cyprinodontiformes</taxon>
        <taxon>Goodeidae</taxon>
        <taxon>Xenoophorus</taxon>
    </lineage>
</organism>
<name>A0ABV0RJ82_9TELE</name>
<dbReference type="Proteomes" id="UP001434883">
    <property type="component" value="Unassembled WGS sequence"/>
</dbReference>
<gene>
    <name evidence="1" type="ORF">XENOCAPTIV_023426</name>
</gene>
<comment type="caution">
    <text evidence="1">The sequence shown here is derived from an EMBL/GenBank/DDBJ whole genome shotgun (WGS) entry which is preliminary data.</text>
</comment>
<reference evidence="1 2" key="1">
    <citation type="submission" date="2021-06" db="EMBL/GenBank/DDBJ databases">
        <authorList>
            <person name="Palmer J.M."/>
        </authorList>
    </citation>
    <scope>NUCLEOTIDE SEQUENCE [LARGE SCALE GENOMIC DNA]</scope>
    <source>
        <strain evidence="1 2">XC_2019</strain>
        <tissue evidence="1">Muscle</tissue>
    </source>
</reference>
<keyword evidence="2" id="KW-1185">Reference proteome</keyword>